<reference evidence="3" key="1">
    <citation type="journal article" date="2019" name="Int. J. Syst. Evol. Microbiol.">
        <title>The Global Catalogue of Microorganisms (GCM) 10K type strain sequencing project: providing services to taxonomists for standard genome sequencing and annotation.</title>
        <authorList>
            <consortium name="The Broad Institute Genomics Platform"/>
            <consortium name="The Broad Institute Genome Sequencing Center for Infectious Disease"/>
            <person name="Wu L."/>
            <person name="Ma J."/>
        </authorList>
    </citation>
    <scope>NUCLEOTIDE SEQUENCE [LARGE SCALE GENOMIC DNA]</scope>
    <source>
        <strain evidence="3">CCUG 43114</strain>
    </source>
</reference>
<name>A0ABW0GSZ6_9MICO</name>
<comment type="caution">
    <text evidence="2">The sequence shown here is derived from an EMBL/GenBank/DDBJ whole genome shotgun (WGS) entry which is preliminary data.</text>
</comment>
<feature type="region of interest" description="Disordered" evidence="1">
    <location>
        <begin position="140"/>
        <end position="162"/>
    </location>
</feature>
<dbReference type="EMBL" id="JBHSLD010000014">
    <property type="protein sequence ID" value="MFC5381941.1"/>
    <property type="molecule type" value="Genomic_DNA"/>
</dbReference>
<evidence type="ECO:0000313" key="3">
    <source>
        <dbReference type="Proteomes" id="UP001596122"/>
    </source>
</evidence>
<sequence>MPGSPGTSGSGVDALRARLEGLVGDVRAVEYWQRLVQARTDLVVAGLLYGAPVPTTAERLVGGAVSHDATPPGGEVVGLDRVLADLAPLDCSEDGPGAHLERLRRTAARLAERRHHLVAEVDAVSLALRDAAELVAERAGRAAGASDERADRRVPAIATGDA</sequence>
<protein>
    <submittedName>
        <fullName evidence="2">Uncharacterized protein</fullName>
    </submittedName>
</protein>
<proteinExistence type="predicted"/>
<accession>A0ABW0GSZ6</accession>
<evidence type="ECO:0000313" key="2">
    <source>
        <dbReference type="EMBL" id="MFC5381941.1"/>
    </source>
</evidence>
<dbReference type="Proteomes" id="UP001596122">
    <property type="component" value="Unassembled WGS sequence"/>
</dbReference>
<evidence type="ECO:0000256" key="1">
    <source>
        <dbReference type="SAM" id="MobiDB-lite"/>
    </source>
</evidence>
<dbReference type="RefSeq" id="WP_340270045.1">
    <property type="nucleotide sequence ID" value="NZ_JBBEOG010000005.1"/>
</dbReference>
<gene>
    <name evidence="2" type="ORF">ACFPJ6_14255</name>
</gene>
<organism evidence="2 3">
    <name type="scientific">Aquipuribacter nitratireducens</name>
    <dbReference type="NCBI Taxonomy" id="650104"/>
    <lineage>
        <taxon>Bacteria</taxon>
        <taxon>Bacillati</taxon>
        <taxon>Actinomycetota</taxon>
        <taxon>Actinomycetes</taxon>
        <taxon>Micrococcales</taxon>
        <taxon>Intrasporangiaceae</taxon>
        <taxon>Aquipuribacter</taxon>
    </lineage>
</organism>
<feature type="compositionally biased region" description="Basic and acidic residues" evidence="1">
    <location>
        <begin position="140"/>
        <end position="154"/>
    </location>
</feature>
<keyword evidence="3" id="KW-1185">Reference proteome</keyword>